<organism evidence="2 3">
    <name type="scientific">Cuscuta europaea</name>
    <name type="common">European dodder</name>
    <dbReference type="NCBI Taxonomy" id="41803"/>
    <lineage>
        <taxon>Eukaryota</taxon>
        <taxon>Viridiplantae</taxon>
        <taxon>Streptophyta</taxon>
        <taxon>Embryophyta</taxon>
        <taxon>Tracheophyta</taxon>
        <taxon>Spermatophyta</taxon>
        <taxon>Magnoliopsida</taxon>
        <taxon>eudicotyledons</taxon>
        <taxon>Gunneridae</taxon>
        <taxon>Pentapetalae</taxon>
        <taxon>asterids</taxon>
        <taxon>lamiids</taxon>
        <taxon>Solanales</taxon>
        <taxon>Convolvulaceae</taxon>
        <taxon>Cuscuteae</taxon>
        <taxon>Cuscuta</taxon>
        <taxon>Cuscuta subgen. Cuscuta</taxon>
    </lineage>
</organism>
<sequence length="119" mass="13149">MIHQTYNSLDPRPSRHRPFPAPISVPLPIQRLPQSSWEFQPSHHLHLSPPTPLNPLLISTQCKPEGTLDHGLWLRPSTQATCVIAYSDAGWVGCPDTSRSTTGFAIFLGPTLVSCKSKK</sequence>
<keyword evidence="3" id="KW-1185">Reference proteome</keyword>
<gene>
    <name evidence="2" type="ORF">CEURO_LOCUS10976</name>
</gene>
<name>A0A9P1EA05_CUSEU</name>
<evidence type="ECO:0000313" key="2">
    <source>
        <dbReference type="EMBL" id="CAH9089745.1"/>
    </source>
</evidence>
<feature type="non-terminal residue" evidence="2">
    <location>
        <position position="1"/>
    </location>
</feature>
<evidence type="ECO:0000256" key="1">
    <source>
        <dbReference type="SAM" id="MobiDB-lite"/>
    </source>
</evidence>
<accession>A0A9P1EA05</accession>
<dbReference type="EMBL" id="CAMAPE010000021">
    <property type="protein sequence ID" value="CAH9089745.1"/>
    <property type="molecule type" value="Genomic_DNA"/>
</dbReference>
<dbReference type="PANTHER" id="PTHR11439">
    <property type="entry name" value="GAG-POL-RELATED RETROTRANSPOSON"/>
    <property type="match status" value="1"/>
</dbReference>
<dbReference type="AlphaFoldDB" id="A0A9P1EA05"/>
<feature type="region of interest" description="Disordered" evidence="1">
    <location>
        <begin position="1"/>
        <end position="22"/>
    </location>
</feature>
<proteinExistence type="predicted"/>
<evidence type="ECO:0000313" key="3">
    <source>
        <dbReference type="Proteomes" id="UP001152484"/>
    </source>
</evidence>
<protein>
    <submittedName>
        <fullName evidence="2">Uncharacterized protein</fullName>
    </submittedName>
</protein>
<comment type="caution">
    <text evidence="2">The sequence shown here is derived from an EMBL/GenBank/DDBJ whole genome shotgun (WGS) entry which is preliminary data.</text>
</comment>
<dbReference type="OrthoDB" id="1717466at2759"/>
<dbReference type="PANTHER" id="PTHR11439:SF467">
    <property type="entry name" value="INTEGRASE CATALYTIC DOMAIN-CONTAINING PROTEIN"/>
    <property type="match status" value="1"/>
</dbReference>
<reference evidence="2" key="1">
    <citation type="submission" date="2022-07" db="EMBL/GenBank/DDBJ databases">
        <authorList>
            <person name="Macas J."/>
            <person name="Novak P."/>
            <person name="Neumann P."/>
        </authorList>
    </citation>
    <scope>NUCLEOTIDE SEQUENCE</scope>
</reference>
<dbReference type="Proteomes" id="UP001152484">
    <property type="component" value="Unassembled WGS sequence"/>
</dbReference>